<keyword evidence="1 3" id="KW-0378">Hydrolase</keyword>
<sequence>MPKQPLIVGNPVLVVVDMQESGDMPVEEVGIPHMAGYADRIANARQLIAAARAAAIPIVFFQEVHRANGIDFGRELDGVEGPHCIDGRPGTPLHPELLPDFDGPNHEFHIVKRRYSGFIGTEFEIVLSGLKADTLILIGGLTDVCVHYTFADAHQRDFYVRVVTDCVGGSSQYRHDAALDAMEYLQTGAMRTTDEILAAFAGCRRQGGSGASSTNPVLEGAAR</sequence>
<dbReference type="Pfam" id="PF00857">
    <property type="entry name" value="Isochorismatase"/>
    <property type="match status" value="1"/>
</dbReference>
<evidence type="ECO:0000313" key="3">
    <source>
        <dbReference type="EMBL" id="GAS95067.1"/>
    </source>
</evidence>
<keyword evidence="4" id="KW-1185">Reference proteome</keyword>
<reference evidence="4" key="2">
    <citation type="submission" date="2016-02" db="EMBL/GenBank/DDBJ databases">
        <title>Draft genome sequence of five rapidly growing Mycobacterium species.</title>
        <authorList>
            <person name="Katahira K."/>
            <person name="Gotou Y."/>
            <person name="Iida K."/>
            <person name="Ogura Y."/>
            <person name="Hayashi T."/>
        </authorList>
    </citation>
    <scope>NUCLEOTIDE SEQUENCE [LARGE SCALE GENOMIC DNA]</scope>
    <source>
        <strain evidence="4">JCM15298</strain>
    </source>
</reference>
<dbReference type="STRING" id="228230.RMCC_2033"/>
<evidence type="ECO:0000259" key="2">
    <source>
        <dbReference type="Pfam" id="PF00857"/>
    </source>
</evidence>
<dbReference type="EMBL" id="BCSY01000036">
    <property type="protein sequence ID" value="GAS95067.1"/>
    <property type="molecule type" value="Genomic_DNA"/>
</dbReference>
<name>A0A100WB77_MYCCR</name>
<accession>A0A100WB77</accession>
<dbReference type="PANTHER" id="PTHR43540:SF6">
    <property type="entry name" value="ISOCHORISMATASE-LIKE DOMAIN-CONTAINING PROTEIN"/>
    <property type="match status" value="1"/>
</dbReference>
<dbReference type="InterPro" id="IPR050272">
    <property type="entry name" value="Isochorismatase-like_hydrls"/>
</dbReference>
<evidence type="ECO:0000313" key="4">
    <source>
        <dbReference type="Proteomes" id="UP000069443"/>
    </source>
</evidence>
<dbReference type="Gene3D" id="3.40.50.850">
    <property type="entry name" value="Isochorismatase-like"/>
    <property type="match status" value="1"/>
</dbReference>
<dbReference type="RefSeq" id="WP_062656283.1">
    <property type="nucleotide sequence ID" value="NZ_BCSY01000036.1"/>
</dbReference>
<dbReference type="SUPFAM" id="SSF52499">
    <property type="entry name" value="Isochorismatase-like hydrolases"/>
    <property type="match status" value="1"/>
</dbReference>
<proteinExistence type="predicted"/>
<dbReference type="Proteomes" id="UP000069443">
    <property type="component" value="Unassembled WGS sequence"/>
</dbReference>
<dbReference type="GO" id="GO:0016787">
    <property type="term" value="F:hydrolase activity"/>
    <property type="evidence" value="ECO:0007669"/>
    <property type="project" value="UniProtKB-KW"/>
</dbReference>
<dbReference type="CDD" id="cd00431">
    <property type="entry name" value="cysteine_hydrolases"/>
    <property type="match status" value="1"/>
</dbReference>
<evidence type="ECO:0000256" key="1">
    <source>
        <dbReference type="ARBA" id="ARBA00022801"/>
    </source>
</evidence>
<dbReference type="PANTHER" id="PTHR43540">
    <property type="entry name" value="PEROXYUREIDOACRYLATE/UREIDOACRYLATE AMIDOHYDROLASE-RELATED"/>
    <property type="match status" value="1"/>
</dbReference>
<gene>
    <name evidence="3" type="ORF">RMCC_2033</name>
</gene>
<reference evidence="4" key="1">
    <citation type="journal article" date="2016" name="Genome Announc.">
        <title>Draft Genome Sequences of Five Rapidly Growing Mycobacterium Species, M. thermoresistibile, M. fortuitum subsp. acetamidolyticum, M. canariasense, M. brisbanense, and M. novocastrense.</title>
        <authorList>
            <person name="Katahira K."/>
            <person name="Ogura Y."/>
            <person name="Gotoh Y."/>
            <person name="Hayashi T."/>
        </authorList>
    </citation>
    <scope>NUCLEOTIDE SEQUENCE [LARGE SCALE GENOMIC DNA]</scope>
    <source>
        <strain evidence="4">JCM15298</strain>
    </source>
</reference>
<feature type="domain" description="Isochorismatase-like" evidence="2">
    <location>
        <begin position="12"/>
        <end position="193"/>
    </location>
</feature>
<dbReference type="InterPro" id="IPR000868">
    <property type="entry name" value="Isochorismatase-like_dom"/>
</dbReference>
<dbReference type="AlphaFoldDB" id="A0A100WB77"/>
<dbReference type="InterPro" id="IPR036380">
    <property type="entry name" value="Isochorismatase-like_sf"/>
</dbReference>
<organism evidence="3 4">
    <name type="scientific">Mycolicibacterium canariasense</name>
    <name type="common">Mycobacterium canariasense</name>
    <dbReference type="NCBI Taxonomy" id="228230"/>
    <lineage>
        <taxon>Bacteria</taxon>
        <taxon>Bacillati</taxon>
        <taxon>Actinomycetota</taxon>
        <taxon>Actinomycetes</taxon>
        <taxon>Mycobacteriales</taxon>
        <taxon>Mycobacteriaceae</taxon>
        <taxon>Mycolicibacterium</taxon>
    </lineage>
</organism>
<comment type="caution">
    <text evidence="3">The sequence shown here is derived from an EMBL/GenBank/DDBJ whole genome shotgun (WGS) entry which is preliminary data.</text>
</comment>
<protein>
    <submittedName>
        <fullName evidence="3">Isochorismatase hydrolase</fullName>
    </submittedName>
</protein>